<protein>
    <submittedName>
        <fullName evidence="2">Uncharacterized protein</fullName>
    </submittedName>
</protein>
<dbReference type="AlphaFoldDB" id="A0A5M9JR71"/>
<name>A0A5M9JR71_MONFR</name>
<evidence type="ECO:0000313" key="3">
    <source>
        <dbReference type="Proteomes" id="UP000322873"/>
    </source>
</evidence>
<gene>
    <name evidence="2" type="ORF">EYC84_001942</name>
</gene>
<reference evidence="2 3" key="1">
    <citation type="submission" date="2019-06" db="EMBL/GenBank/DDBJ databases">
        <title>Genome Sequence of the Brown Rot Fungal Pathogen Monilinia fructicola.</title>
        <authorList>
            <person name="De Miccolis Angelini R.M."/>
            <person name="Landi L."/>
            <person name="Abate D."/>
            <person name="Pollastro S."/>
            <person name="Romanazzi G."/>
            <person name="Faretra F."/>
        </authorList>
    </citation>
    <scope>NUCLEOTIDE SEQUENCE [LARGE SCALE GENOMIC DNA]</scope>
    <source>
        <strain evidence="2 3">Mfrc123</strain>
    </source>
</reference>
<organism evidence="2 3">
    <name type="scientific">Monilinia fructicola</name>
    <name type="common">Brown rot fungus</name>
    <name type="synonym">Ciboria fructicola</name>
    <dbReference type="NCBI Taxonomy" id="38448"/>
    <lineage>
        <taxon>Eukaryota</taxon>
        <taxon>Fungi</taxon>
        <taxon>Dikarya</taxon>
        <taxon>Ascomycota</taxon>
        <taxon>Pezizomycotina</taxon>
        <taxon>Leotiomycetes</taxon>
        <taxon>Helotiales</taxon>
        <taxon>Sclerotiniaceae</taxon>
        <taxon>Monilinia</taxon>
    </lineage>
</organism>
<keyword evidence="3" id="KW-1185">Reference proteome</keyword>
<accession>A0A5M9JR71</accession>
<keyword evidence="1" id="KW-0812">Transmembrane</keyword>
<keyword evidence="1" id="KW-0472">Membrane</keyword>
<sequence length="384" mass="42799">MRTRAEMRSSCPEAVQCNEGHIAILRCRAHVWNNVHALDEASHPSLADGQRLGNSGQEQVESLVRPGEADRSSEGDLIVMFLQNTRGTSTSIPEETLTMDANRLTNAIMNVAGFRTMILRSLNTKDMSSLRKAIGPALVLTDAERLRYCSLYSAIGVSADWIMYMNKRGYAVIALGMGILNVLRWVTGSGSSSRILTDNQPTRSAPIIAIVCVAKSGSRIHNGHDDLDMICYNEVFGISGDDECEYWYPTVDTGDVFKVRTEPLCNMAMSRDACGMGCGIIVDTELQDMNAPFLDPTVDGMFEMKTRDCDSTDVMSPSRNRTIYVWTDMTMDKPEIGRMMRRGRPMHTWPVMMLCEPNVSLVRVGDGAFSTVVDWRTSEWTRVY</sequence>
<dbReference type="VEuPathDB" id="FungiDB:MFRU_018g00500"/>
<keyword evidence="1" id="KW-1133">Transmembrane helix</keyword>
<proteinExistence type="predicted"/>
<comment type="caution">
    <text evidence="2">The sequence shown here is derived from an EMBL/GenBank/DDBJ whole genome shotgun (WGS) entry which is preliminary data.</text>
</comment>
<evidence type="ECO:0000313" key="2">
    <source>
        <dbReference type="EMBL" id="KAA8572008.1"/>
    </source>
</evidence>
<evidence type="ECO:0000256" key="1">
    <source>
        <dbReference type="SAM" id="Phobius"/>
    </source>
</evidence>
<dbReference type="EMBL" id="VICG01000005">
    <property type="protein sequence ID" value="KAA8572008.1"/>
    <property type="molecule type" value="Genomic_DNA"/>
</dbReference>
<feature type="transmembrane region" description="Helical" evidence="1">
    <location>
        <begin position="169"/>
        <end position="187"/>
    </location>
</feature>
<dbReference type="Proteomes" id="UP000322873">
    <property type="component" value="Unassembled WGS sequence"/>
</dbReference>